<dbReference type="InterPro" id="IPR020568">
    <property type="entry name" value="Ribosomal_Su5_D2-typ_SF"/>
</dbReference>
<keyword evidence="5" id="KW-1185">Reference proteome</keyword>
<dbReference type="GO" id="GO:0005829">
    <property type="term" value="C:cytosol"/>
    <property type="evidence" value="ECO:0007669"/>
    <property type="project" value="TreeGrafter"/>
</dbReference>
<evidence type="ECO:0000313" key="5">
    <source>
        <dbReference type="Proteomes" id="UP000695562"/>
    </source>
</evidence>
<comment type="caution">
    <text evidence="4">The sequence shown here is derived from an EMBL/GenBank/DDBJ whole genome shotgun (WGS) entry which is preliminary data.</text>
</comment>
<dbReference type="SUPFAM" id="SSF54211">
    <property type="entry name" value="Ribosomal protein S5 domain 2-like"/>
    <property type="match status" value="2"/>
</dbReference>
<dbReference type="InterPro" id="IPR014721">
    <property type="entry name" value="Ribsml_uS5_D2-typ_fold_subgr"/>
</dbReference>
<name>A0A8J4V7G4_9MYCE</name>
<gene>
    <name evidence="4" type="ORF">CYY_001894</name>
</gene>
<accession>A0A8J4V7G4</accession>
<feature type="region of interest" description="Disordered" evidence="3">
    <location>
        <begin position="3839"/>
        <end position="3862"/>
    </location>
</feature>
<dbReference type="Proteomes" id="UP000695562">
    <property type="component" value="Unassembled WGS sequence"/>
</dbReference>
<evidence type="ECO:0000313" key="4">
    <source>
        <dbReference type="EMBL" id="KAF2076817.1"/>
    </source>
</evidence>
<dbReference type="GO" id="GO:0004335">
    <property type="term" value="F:galactokinase activity"/>
    <property type="evidence" value="ECO:0007669"/>
    <property type="project" value="TreeGrafter"/>
</dbReference>
<evidence type="ECO:0000256" key="1">
    <source>
        <dbReference type="ARBA" id="ARBA00022741"/>
    </source>
</evidence>
<dbReference type="EMBL" id="AJWJ01000048">
    <property type="protein sequence ID" value="KAF2076817.1"/>
    <property type="molecule type" value="Genomic_DNA"/>
</dbReference>
<dbReference type="PANTHER" id="PTHR10457:SF26">
    <property type="entry name" value="CALMODULIN"/>
    <property type="match status" value="1"/>
</dbReference>
<evidence type="ECO:0000256" key="2">
    <source>
        <dbReference type="ARBA" id="ARBA00022840"/>
    </source>
</evidence>
<keyword evidence="2" id="KW-0067">ATP-binding</keyword>
<dbReference type="GO" id="GO:0005524">
    <property type="term" value="F:ATP binding"/>
    <property type="evidence" value="ECO:0007669"/>
    <property type="project" value="UniProtKB-KW"/>
</dbReference>
<dbReference type="PANTHER" id="PTHR10457">
    <property type="entry name" value="MEVALONATE KINASE/GALACTOKINASE"/>
    <property type="match status" value="1"/>
</dbReference>
<reference evidence="4" key="1">
    <citation type="submission" date="2020-01" db="EMBL/GenBank/DDBJ databases">
        <title>Development of genomics and gene disruption for Polysphondylium violaceum indicates a role for the polyketide synthase stlB in stalk morphogenesis.</title>
        <authorList>
            <person name="Narita B."/>
            <person name="Kawabe Y."/>
            <person name="Kin K."/>
            <person name="Saito T."/>
            <person name="Gibbs R."/>
            <person name="Kuspa A."/>
            <person name="Muzny D."/>
            <person name="Queller D."/>
            <person name="Richards S."/>
            <person name="Strassman J."/>
            <person name="Sucgang R."/>
            <person name="Worley K."/>
            <person name="Schaap P."/>
        </authorList>
    </citation>
    <scope>NUCLEOTIDE SEQUENCE</scope>
    <source>
        <strain evidence="4">QSvi11</strain>
    </source>
</reference>
<keyword evidence="1" id="KW-0547">Nucleotide-binding</keyword>
<proteinExistence type="predicted"/>
<protein>
    <submittedName>
        <fullName evidence="4">Uncharacterized protein</fullName>
    </submittedName>
</protein>
<sequence>MSLNSSLYPIYYGLFNIVDKEKHAQSSVPIAKRSLGVALLRNQDFLRPQQPKKDSGVDTPTTLTTSYKESIDQLNALIQSGLEFLKMENGSTNKYDINIELLNKSTIDIHSNHQYLGSFVPHTNSFIFDVDFLFSSSDQQQTVSNLNGYTVLYSSLIYYLFKLYTLSKKHSGSNSSSNSNGCGNSNVQREALHAVVSYVLSLGGDAYEDMMSVLRKERDVIDSSHLFTYLVLDTVEINRQYVEVCRLLKIGSGVDTVALEEMVLGGGIKDAQQRELVVQWIAKRDNKISWYLGQSKIDLPYSRSELREALSVDDVKVRRDRCFDVIKKYDRRVELDNATRLSNQIRETWFENNSDVKPVIVVGRESRAFSNQATLFASSNYIGLTDEIKQCIKGIIECLSHDHFVKCFKSIVNPDTDNDDTFKRLLHTISHLYPVVGRFRSNISTGNQDNLSSMTQFHGCIQQLREVLIIVSTKCNAIIQEFQNNSLNIMAEGVQRRVTHQHYQKQNEYCSRLYQFLDTLYGRSFANKSSNVWSFLYQLEQQLYQAPSCPSTFSVLLQRPSVSGSERFKTNELEPKPEQEDALQKLVRIGGENLYMSPSTDWVVHATDIIEAVPLFIYERTLEIDGKVSTIFEVDQDGLEQTIRNLADPWSKNIQLVILSEHIALAREIYINSNQQLLNQYNQLLQTTPNTLDDNIRRKVLIDNTSDQLTQELIQLVLYIEHQYDQLFDQVESNIETNWNQSNFITRIDSLKYLLLKNQSLDTIIKNSREMNSKNDRKQSLIEYYLMMKQRSYPAFHLLTTEAPGLVEGFIQAVLEEEMCLGNLIDYFKLSEKVHLVLKSYQKTLLLMGKKVIQEFNYQPIVEQYCNQMNSADVDRATLAVIGDHVALQRQVSLLCVLFEFEFINNHIKDADQQSTYMLDNEPMVVKKLLENSQIQSQLYLDAVQYVYSQNKNDQEFASANGQIEIESIINSSGTYSQEVKSFIHWEARQLALKQLDKEKPELFIKARFEKYYRNHTSLATTTAKRNVVYDNDLHQYLSDPRFSYSCGVLFSKDGSPSRPTGARKRYHFVYGPSRVNLGKDERKSVEIWPQFVGVTDPLCAKHAKDFYSLINYNPIIRTITAAENLKVSENQWTALVRSIRNVQALFVERLGVGDIEDLAYQFNQRGGLAVASNKESEGYNSGPTAGYCIPKDLLFKLFVVTHQDSRKLALLGIPPHLHNIIIKLMIEIASKQSQFSTSGEWEKWASKQFLCDQQNSLLDRIATSNPQASKEVVQYIQQYISNTGGIIMLHVSKLVRILGSTGVPSPLIDINKSNSKDLHSSLWSSWAERKITLGGEQVNRSVVFPMTREIPQSGVLAKKLNPKADLPTPERLRVHMFGVYKGDDDQKPPPDVRFAWVMRAFLILSGHYKEVALSLDEEGQLISRLGWIGFLPHSKDPEDVKVRQYLALQFINQPDFDLAQHKELIDRLVEKFPSHSTVGDITITAVPGVDSEDLLGFSAETLTLLGDEATLAASILKNKGISMDQMKANAQLHRQFIEEWIPLSNLPPAEQEALRKEIGGRIHPLTLRLRGPGDDFMKDLQGQDVVVFSITHPQLLSLNPAHLRDLMLIGRPNSSLSAHDHVSQGRHRCWFERDVMLWYSACLGIDDHGNRITKWSMRKSSGRKSIYKAFGWGEDHYQPNLGTDLREEVYRQEERAIQVFKYLERICNSDNKQEIADLVTQGDALLFNQKLSQLSPLQLRTEIEILLQYEQRILLANRFKQRDVIIRESLEDVRDHPMLATISPLHWLSIGGYFILNGTPVNYQKRILGIIQKAHMKLNPTVKIDSPSILNESLVYQLIVPSLTTDKIQLADRKGKMFSVKASEEHVETAVTRRKELVIQSKKNQMVKARLEGYHSLNNPNTTNTNLESISTFNMIPIQESISKLSSFLTLDQEIKSGSLEKINKLIGQLLKLCVGALVSIIDFTLDSSTSDEIRLAKDDLCSLVNGQLVNQTTGEVDIKVWDTLVGTYESFGKITPIYEESFKNLPLDQHVLVTQFVSQITSTMLLIEKTGNFLSFERKELTDNLVWRGLAEYFAKTIDDHYSEYTPWTLDPKRYPLFGERYFDSVGILKKECREPQYKLYWSAHRKLYDYIRFVVLVKTSILDELDQVPFDLLFGKTIVSADGSNCEGDQVFVRAIGASAPCKYELLWRSFNQLREITFIKNDGFALPRVFSVIDPYNVHTLDSLNKVNHAFLSPVGRTHYASAMTEGPTLKDNLFITRDGVMVHDDQRSVLTINDAFFWINEQQYIYLLKNISMLTDTQIEKRIASEKDANILLPKGILVASRFSRPVVIGSVVTLHHHHLETSISNAGYPTTDKSPFLYEMTYNKSLYPLIFNPSDETNVNLPQEIDWLQIETTQQPSLDKSKILESIQNRLLPFVQKYPIIIVKGAAESGARNLSRFDLMSGETNTISPVELKNACEFIFHISRSQNVVIQRAIISSPLFWMSEFAIRRLVERQISDYGLAVELNRYPKDSVYGTLRIIMSTSSPNSTASSDLDKPSNWDASHPISLNSLQIATNVGRQGSLDCLTPDMIKEELKDSFILGLQEAGRNVMSAMSKFGPKYWSETIELYDKKFDSFHSRFPHVVEKDATGVPIWWPRYLMLDFIPEPVWINKDTGDIVESSRLLDIVIPPITSSLGAATSKPIYMLKDLSNGVEFEGEIKTIKFWHLEPNVGVGLWTNYWKRELEYIRLESNDKKTIDWNLVGDNDRRVMSNFLLVGKTFLDTVPRALLKKVEAIDILSKENEQQHVLSPIKVYSNGSAVSPANLSLTQLLLDQLIVRSGLQDSDINNPAQFIERGKLFVKEYIKDNNINLDPNDKIANDVFYERIAERYLDSKLSQPLTPFVDILATCSTDTFRKHFAHRLTFAVITGKKTLMNHHFYPFFSSFIQKIGSVYGQSYPLNVVGCHDSWLEYGEGKVYINRCQMLLGPHEDKILEFSIPSDKKVELNACFLLELPNGNEIEYFDHLSSKLISFNVHVMNDSKKSIERCDDKLWIKSKLPELIDSTGLPLLIPDLVLLDSKAILTKQDGLDIIKKQAPSLISKKSNGYIIQPRANTTEAYNVYYENNVNDAIKRLIDINDKDESSAQNNNTTNNKANQYLLSEFIESVKTVVGQKRFIIRMNACVGGQTTLSIVEGSNEKDRVISPGLNGCKWGLVVNILNNLPVPIKKKDWDLWSEIAQSLLDQLDLPLIGIDIILTLSKDTNQYIPCILEANARPGSLIMAEQIHFNKDSGLMESISMCSPISFEFWNQAVENSHLHLNEINQLVSDSWLLFKNRYNFRQYSDKTPLSTQEINVLKDRQQSVTQMINTAINQYGFEKDKAAVLIASNGRYRIFMGHSDLPGLGGFTVNANSIEELLCVTQIIADDKQPGRVILSNENTSFFPTTSFDIQDDIIYKLLHYSSANKEPLWSSRNWENFFKCSLAYLLYKKDEFSNAPITHDLSSLKSKGLSIHCHISNQGLLGLSFKGGLSSSSALTGAFSMSLNSLFKWNLSLGQMARIDYGEYFLGKSGGASDRTAQLFSKKSKICVIGSIPEVLLKTLKFPSDIVVLMAESEIPRFTSEKGKEWITTKLNQGYIKNNTTEEIIQWSHNILKSFGSAVIIQAIEIIKNQFTNHPQDSITQTGLSKIEIDKILICLNKNGLLRDLSVDGEIENQFPEFKNNRFLRYLLIYKLLLILPEKQVDNSGMITFWYRKSVLYALSELERGYVYLNLISNINQCNEREDQLKKDKLILALMKIVKSAHDGDKQIQDYRDGFKPTSWSSDPLNDQSNDIIKNNIRDLNSWLQKSTSTNNTLLLSSSTSTTSSNNNTNTISSNNTNNTSFTNSFDQSLSESFINYFEIANNNLKENKILDNCKPYEFELSLKAGGFQRSLPEFDQLSDDLYKEFNHMAAMRVSAAGLGGSVCIHVTKSVVNDVIEWMSNRNFKICKISWPGAPSQTLFQ</sequence>
<dbReference type="Gene3D" id="3.30.230.10">
    <property type="match status" value="1"/>
</dbReference>
<dbReference type="GO" id="GO:0006012">
    <property type="term" value="P:galactose metabolic process"/>
    <property type="evidence" value="ECO:0007669"/>
    <property type="project" value="TreeGrafter"/>
</dbReference>
<organism evidence="4 5">
    <name type="scientific">Polysphondylium violaceum</name>
    <dbReference type="NCBI Taxonomy" id="133409"/>
    <lineage>
        <taxon>Eukaryota</taxon>
        <taxon>Amoebozoa</taxon>
        <taxon>Evosea</taxon>
        <taxon>Eumycetozoa</taxon>
        <taxon>Dictyostelia</taxon>
        <taxon>Dictyosteliales</taxon>
        <taxon>Dictyosteliaceae</taxon>
        <taxon>Polysphondylium</taxon>
    </lineage>
</organism>
<evidence type="ECO:0000256" key="3">
    <source>
        <dbReference type="SAM" id="MobiDB-lite"/>
    </source>
</evidence>
<dbReference type="OrthoDB" id="17364at2759"/>